<feature type="transmembrane region" description="Helical" evidence="1">
    <location>
        <begin position="120"/>
        <end position="142"/>
    </location>
</feature>
<gene>
    <name evidence="2" type="ORF">GTP56_27815</name>
</gene>
<comment type="caution">
    <text evidence="2">The sequence shown here is derived from an EMBL/GenBank/DDBJ whole genome shotgun (WGS) entry which is preliminary data.</text>
</comment>
<organism evidence="2 3">
    <name type="scientific">Duganella margarita</name>
    <dbReference type="NCBI Taxonomy" id="2692170"/>
    <lineage>
        <taxon>Bacteria</taxon>
        <taxon>Pseudomonadati</taxon>
        <taxon>Pseudomonadota</taxon>
        <taxon>Betaproteobacteria</taxon>
        <taxon>Burkholderiales</taxon>
        <taxon>Oxalobacteraceae</taxon>
        <taxon>Telluria group</taxon>
        <taxon>Duganella</taxon>
    </lineage>
</organism>
<dbReference type="EMBL" id="WWCR01000057">
    <property type="protein sequence ID" value="MYM75977.1"/>
    <property type="molecule type" value="Genomic_DNA"/>
</dbReference>
<accession>A0A7X4H811</accession>
<evidence type="ECO:0000313" key="2">
    <source>
        <dbReference type="EMBL" id="MYM75977.1"/>
    </source>
</evidence>
<keyword evidence="1" id="KW-1133">Transmembrane helix</keyword>
<evidence type="ECO:0000256" key="1">
    <source>
        <dbReference type="SAM" id="Phobius"/>
    </source>
</evidence>
<name>A0A7X4H811_9BURK</name>
<dbReference type="AlphaFoldDB" id="A0A7X4H811"/>
<evidence type="ECO:0000313" key="3">
    <source>
        <dbReference type="Proteomes" id="UP000469734"/>
    </source>
</evidence>
<dbReference type="RefSeq" id="WP_161052502.1">
    <property type="nucleotide sequence ID" value="NZ_WWCR01000057.1"/>
</dbReference>
<keyword evidence="1" id="KW-0812">Transmembrane</keyword>
<protein>
    <submittedName>
        <fullName evidence="2">Uncharacterized protein</fullName>
    </submittedName>
</protein>
<keyword evidence="1" id="KW-0472">Membrane</keyword>
<proteinExistence type="predicted"/>
<sequence>MNQAELDLFNDKLDAHAKEVERFHGEVANVTRQIANCDKLVRLANAGLSQIDSKIAEAVRVSAEAQHIADRAAVQASAAATTATQAAVSDMIARLAEATEAARKTSLSLNLLQFKTGGWIAVYTVLVLLCCLATGALTSWALRGQALTAEQARYVELGKAHEALLANASDKELKQLNAIRTREKPGVRSPISTRTQP</sequence>
<dbReference type="Proteomes" id="UP000469734">
    <property type="component" value="Unassembled WGS sequence"/>
</dbReference>
<reference evidence="2 3" key="1">
    <citation type="submission" date="2019-12" db="EMBL/GenBank/DDBJ databases">
        <title>Novel species isolated from a subtropical stream in China.</title>
        <authorList>
            <person name="Lu H."/>
        </authorList>
    </citation>
    <scope>NUCLEOTIDE SEQUENCE [LARGE SCALE GENOMIC DNA]</scope>
    <source>
        <strain evidence="2 3">FT134W</strain>
    </source>
</reference>